<dbReference type="EMBL" id="JAJAUY010000077">
    <property type="protein sequence ID" value="MCB5181509.1"/>
    <property type="molecule type" value="Genomic_DNA"/>
</dbReference>
<comment type="caution">
    <text evidence="1">The sequence shown here is derived from an EMBL/GenBank/DDBJ whole genome shotgun (WGS) entry which is preliminary data.</text>
</comment>
<dbReference type="Proteomes" id="UP001199054">
    <property type="component" value="Unassembled WGS sequence"/>
</dbReference>
<organism evidence="1 2">
    <name type="scientific">Streptomyces antimicrobicus</name>
    <dbReference type="NCBI Taxonomy" id="2883108"/>
    <lineage>
        <taxon>Bacteria</taxon>
        <taxon>Bacillati</taxon>
        <taxon>Actinomycetota</taxon>
        <taxon>Actinomycetes</taxon>
        <taxon>Kitasatosporales</taxon>
        <taxon>Streptomycetaceae</taxon>
        <taxon>Streptomyces</taxon>
    </lineage>
</organism>
<gene>
    <name evidence="1" type="ORF">LG632_19235</name>
</gene>
<evidence type="ECO:0000313" key="1">
    <source>
        <dbReference type="EMBL" id="MCB5181509.1"/>
    </source>
</evidence>
<dbReference type="RefSeq" id="WP_226728592.1">
    <property type="nucleotide sequence ID" value="NZ_JAJAUY010000077.1"/>
</dbReference>
<sequence>MPIGKATFLYARCTLCMRYGPATAIDGPVEPLHAAGRDHLARAHPGADLDAIEVEPGRAVSGWDGIEPPHEWWTRHLPYTW</sequence>
<reference evidence="1 2" key="1">
    <citation type="submission" date="2021-10" db="EMBL/GenBank/DDBJ databases">
        <title>Streptomyces sp. strain SMC 277, a novel streptomycete isolated from soil.</title>
        <authorList>
            <person name="Chanama M."/>
        </authorList>
    </citation>
    <scope>NUCLEOTIDE SEQUENCE [LARGE SCALE GENOMIC DNA]</scope>
    <source>
        <strain evidence="1 2">SMC 277</strain>
    </source>
</reference>
<name>A0ABS8BAH0_9ACTN</name>
<keyword evidence="2" id="KW-1185">Reference proteome</keyword>
<protein>
    <submittedName>
        <fullName evidence="1">Uncharacterized protein</fullName>
    </submittedName>
</protein>
<proteinExistence type="predicted"/>
<evidence type="ECO:0000313" key="2">
    <source>
        <dbReference type="Proteomes" id="UP001199054"/>
    </source>
</evidence>
<accession>A0ABS8BAH0</accession>